<evidence type="ECO:0000256" key="1">
    <source>
        <dbReference type="ARBA" id="ARBA00010211"/>
    </source>
</evidence>
<name>A0A7L9WT02_9RHOB</name>
<keyword evidence="4" id="KW-0413">Isomerase</keyword>
<dbReference type="Gene3D" id="3.90.850.10">
    <property type="entry name" value="Fumarylacetoacetase-like, C-terminal domain"/>
    <property type="match status" value="1"/>
</dbReference>
<dbReference type="KEGG" id="pshq:F3W81_20535"/>
<dbReference type="SUPFAM" id="SSF56529">
    <property type="entry name" value="FAH"/>
    <property type="match status" value="1"/>
</dbReference>
<dbReference type="Pfam" id="PF01557">
    <property type="entry name" value="FAA_hydrolase"/>
    <property type="match status" value="1"/>
</dbReference>
<dbReference type="GO" id="GO:0046872">
    <property type="term" value="F:metal ion binding"/>
    <property type="evidence" value="ECO:0007669"/>
    <property type="project" value="UniProtKB-KW"/>
</dbReference>
<gene>
    <name evidence="4" type="ORF">F3W81_20535</name>
</gene>
<dbReference type="InterPro" id="IPR051121">
    <property type="entry name" value="FAH"/>
</dbReference>
<proteinExistence type="inferred from homology"/>
<evidence type="ECO:0000256" key="2">
    <source>
        <dbReference type="ARBA" id="ARBA00022723"/>
    </source>
</evidence>
<dbReference type="GO" id="GO:0044281">
    <property type="term" value="P:small molecule metabolic process"/>
    <property type="evidence" value="ECO:0007669"/>
    <property type="project" value="UniProtKB-ARBA"/>
</dbReference>
<evidence type="ECO:0000259" key="3">
    <source>
        <dbReference type="Pfam" id="PF01557"/>
    </source>
</evidence>
<dbReference type="InterPro" id="IPR011234">
    <property type="entry name" value="Fumarylacetoacetase-like_C"/>
</dbReference>
<keyword evidence="5" id="KW-1185">Reference proteome</keyword>
<evidence type="ECO:0000313" key="5">
    <source>
        <dbReference type="Proteomes" id="UP000594118"/>
    </source>
</evidence>
<dbReference type="GO" id="GO:0016853">
    <property type="term" value="F:isomerase activity"/>
    <property type="evidence" value="ECO:0007669"/>
    <property type="project" value="UniProtKB-KW"/>
</dbReference>
<dbReference type="InterPro" id="IPR036663">
    <property type="entry name" value="Fumarylacetoacetase_C_sf"/>
</dbReference>
<dbReference type="FunFam" id="3.90.850.10:FF:000008">
    <property type="entry name" value="FAA hydrolase family protein"/>
    <property type="match status" value="1"/>
</dbReference>
<reference evidence="4 5" key="1">
    <citation type="submission" date="2019-10" db="EMBL/GenBank/DDBJ databases">
        <title>Pseudopuniceibacterium sp. HQ09 islated from Antarctica.</title>
        <authorList>
            <person name="Liao L."/>
            <person name="Su S."/>
            <person name="Chen B."/>
            <person name="Yu Y."/>
        </authorList>
    </citation>
    <scope>NUCLEOTIDE SEQUENCE [LARGE SCALE GENOMIC DNA]</scope>
    <source>
        <strain evidence="4 5">HQ09</strain>
    </source>
</reference>
<feature type="domain" description="Fumarylacetoacetase-like C-terminal" evidence="3">
    <location>
        <begin position="69"/>
        <end position="273"/>
    </location>
</feature>
<evidence type="ECO:0000313" key="4">
    <source>
        <dbReference type="EMBL" id="QOL83012.1"/>
    </source>
</evidence>
<dbReference type="RefSeq" id="WP_193081451.1">
    <property type="nucleotide sequence ID" value="NZ_CP045201.1"/>
</dbReference>
<dbReference type="EMBL" id="CP045201">
    <property type="protein sequence ID" value="QOL83012.1"/>
    <property type="molecule type" value="Genomic_DNA"/>
</dbReference>
<dbReference type="Proteomes" id="UP000594118">
    <property type="component" value="Chromosome"/>
</dbReference>
<organism evidence="4 5">
    <name type="scientific">Pseudooceanicola spongiae</name>
    <dbReference type="NCBI Taxonomy" id="2613965"/>
    <lineage>
        <taxon>Bacteria</taxon>
        <taxon>Pseudomonadati</taxon>
        <taxon>Pseudomonadota</taxon>
        <taxon>Alphaproteobacteria</taxon>
        <taxon>Rhodobacterales</taxon>
        <taxon>Paracoccaceae</taxon>
        <taxon>Pseudooceanicola</taxon>
    </lineage>
</organism>
<keyword evidence="2" id="KW-0479">Metal-binding</keyword>
<comment type="similarity">
    <text evidence="1">Belongs to the FAH family.</text>
</comment>
<dbReference type="PANTHER" id="PTHR42796:SF4">
    <property type="entry name" value="FUMARYLACETOACETATE HYDROLASE DOMAIN-CONTAINING PROTEIN 2A"/>
    <property type="match status" value="1"/>
</dbReference>
<dbReference type="PANTHER" id="PTHR42796">
    <property type="entry name" value="FUMARYLACETOACETATE HYDROLASE DOMAIN-CONTAINING PROTEIN 2A-RELATED"/>
    <property type="match status" value="1"/>
</dbReference>
<sequence length="276" mass="30375">MKFATVRSDNRTLWGVIEDSALADLSALYPSLRDAVEADFAGVDEALADAPRIAFGAFSYLPVIPNPDKIICVGLNYENHRKETGRKEVAQPTIFSRFANSQLGHDEAIVMPKVSSDLDYEGELAIVIGKPGRYITREDAMSHIAGYACYNDGSLRDYQWHTHQFTPGKNFPATGAFGPYMMTPDELGPLAELTLSTRLNGEVMQQAQFKDMIFDLPDLIVYCSEFTELVPGDVIVTGTPGGVGAKRTPPLWMKPGDVVEIEIERLGTLRNTIIAE</sequence>
<protein>
    <submittedName>
        <fullName evidence="4">5-carboxymethyl-2-hydroxymuconate isomerase</fullName>
    </submittedName>
</protein>
<dbReference type="AlphaFoldDB" id="A0A7L9WT02"/>
<accession>A0A7L9WT02</accession>